<name>A0AAV7K7I9_9METZ</name>
<evidence type="ECO:0000259" key="5">
    <source>
        <dbReference type="PROSITE" id="PS51352"/>
    </source>
</evidence>
<dbReference type="EMBL" id="JAKMXF010000115">
    <property type="protein sequence ID" value="KAI6657227.1"/>
    <property type="molecule type" value="Genomic_DNA"/>
</dbReference>
<reference evidence="6 7" key="1">
    <citation type="journal article" date="2023" name="BMC Biol.">
        <title>The compact genome of the sponge Oopsacas minuta (Hexactinellida) is lacking key metazoan core genes.</title>
        <authorList>
            <person name="Santini S."/>
            <person name="Schenkelaars Q."/>
            <person name="Jourda C."/>
            <person name="Duchesne M."/>
            <person name="Belahbib H."/>
            <person name="Rocher C."/>
            <person name="Selva M."/>
            <person name="Riesgo A."/>
            <person name="Vervoort M."/>
            <person name="Leys S.P."/>
            <person name="Kodjabachian L."/>
            <person name="Le Bivic A."/>
            <person name="Borchiellini C."/>
            <person name="Claverie J.M."/>
            <person name="Renard E."/>
        </authorList>
    </citation>
    <scope>NUCLEOTIDE SEQUENCE [LARGE SCALE GENOMIC DNA]</scope>
    <source>
        <strain evidence="6">SPO-2</strain>
    </source>
</reference>
<feature type="active site" description="Nucleophile" evidence="3">
    <location>
        <position position="30"/>
    </location>
</feature>
<protein>
    <recommendedName>
        <fullName evidence="2">Thioredoxin</fullName>
    </recommendedName>
</protein>
<dbReference type="PRINTS" id="PR00421">
    <property type="entry name" value="THIOREDOXIN"/>
</dbReference>
<keyword evidence="7" id="KW-1185">Reference proteome</keyword>
<dbReference type="InterPro" id="IPR036249">
    <property type="entry name" value="Thioredoxin-like_sf"/>
</dbReference>
<sequence length="106" mass="11581">MATELKTLADFSACIKVNAKVAVDFTATWCGPCQFIGPKFVASIPDYPNIKFVKVDVDANSETAQKYGVSAMPTFKFFHNQEQFDELVGADEAGLKKKLEALNAKA</sequence>
<feature type="disulfide bond" description="Redox-active" evidence="4">
    <location>
        <begin position="30"/>
        <end position="33"/>
    </location>
</feature>
<dbReference type="CDD" id="cd02947">
    <property type="entry name" value="TRX_family"/>
    <property type="match status" value="1"/>
</dbReference>
<dbReference type="PANTHER" id="PTHR46115">
    <property type="entry name" value="THIOREDOXIN-LIKE PROTEIN 1"/>
    <property type="match status" value="1"/>
</dbReference>
<comment type="caution">
    <text evidence="6">The sequence shown here is derived from an EMBL/GenBank/DDBJ whole genome shotgun (WGS) entry which is preliminary data.</text>
</comment>
<dbReference type="Proteomes" id="UP001165289">
    <property type="component" value="Unassembled WGS sequence"/>
</dbReference>
<comment type="similarity">
    <text evidence="2">Belongs to the thioredoxin family.</text>
</comment>
<gene>
    <name evidence="6" type="ORF">LOD99_11165</name>
</gene>
<dbReference type="AlphaFoldDB" id="A0AAV7K7I9"/>
<feature type="domain" description="Thioredoxin" evidence="5">
    <location>
        <begin position="1"/>
        <end position="104"/>
    </location>
</feature>
<dbReference type="SUPFAM" id="SSF52833">
    <property type="entry name" value="Thioredoxin-like"/>
    <property type="match status" value="1"/>
</dbReference>
<dbReference type="InterPro" id="IPR013766">
    <property type="entry name" value="Thioredoxin_domain"/>
</dbReference>
<evidence type="ECO:0000256" key="4">
    <source>
        <dbReference type="PIRSR" id="PIRSR000077-4"/>
    </source>
</evidence>
<evidence type="ECO:0000313" key="7">
    <source>
        <dbReference type="Proteomes" id="UP001165289"/>
    </source>
</evidence>
<keyword evidence="4" id="KW-0676">Redox-active center</keyword>
<dbReference type="Gene3D" id="3.40.30.10">
    <property type="entry name" value="Glutaredoxin"/>
    <property type="match status" value="1"/>
</dbReference>
<proteinExistence type="inferred from homology"/>
<feature type="active site" description="Nucleophile" evidence="3">
    <location>
        <position position="33"/>
    </location>
</feature>
<dbReference type="Pfam" id="PF00085">
    <property type="entry name" value="Thioredoxin"/>
    <property type="match status" value="1"/>
</dbReference>
<evidence type="ECO:0000256" key="1">
    <source>
        <dbReference type="ARBA" id="ARBA00023157"/>
    </source>
</evidence>
<accession>A0AAV7K7I9</accession>
<evidence type="ECO:0000256" key="2">
    <source>
        <dbReference type="PIRNR" id="PIRNR000077"/>
    </source>
</evidence>
<feature type="site" description="Deprotonates C-terminal active site Cys" evidence="3">
    <location>
        <position position="24"/>
    </location>
</feature>
<feature type="site" description="Contributes to redox potential value" evidence="3">
    <location>
        <position position="31"/>
    </location>
</feature>
<dbReference type="InterPro" id="IPR005746">
    <property type="entry name" value="Thioredoxin"/>
</dbReference>
<evidence type="ECO:0000313" key="6">
    <source>
        <dbReference type="EMBL" id="KAI6657227.1"/>
    </source>
</evidence>
<organism evidence="6 7">
    <name type="scientific">Oopsacas minuta</name>
    <dbReference type="NCBI Taxonomy" id="111878"/>
    <lineage>
        <taxon>Eukaryota</taxon>
        <taxon>Metazoa</taxon>
        <taxon>Porifera</taxon>
        <taxon>Hexactinellida</taxon>
        <taxon>Hexasterophora</taxon>
        <taxon>Lyssacinosida</taxon>
        <taxon>Leucopsacidae</taxon>
        <taxon>Oopsacas</taxon>
    </lineage>
</organism>
<dbReference type="PIRSF" id="PIRSF000077">
    <property type="entry name" value="Thioredoxin"/>
    <property type="match status" value="1"/>
</dbReference>
<dbReference type="PROSITE" id="PS51352">
    <property type="entry name" value="THIOREDOXIN_2"/>
    <property type="match status" value="1"/>
</dbReference>
<keyword evidence="1 4" id="KW-1015">Disulfide bond</keyword>
<feature type="site" description="Contributes to redox potential value" evidence="3">
    <location>
        <position position="32"/>
    </location>
</feature>
<dbReference type="GO" id="GO:0015035">
    <property type="term" value="F:protein-disulfide reductase activity"/>
    <property type="evidence" value="ECO:0007669"/>
    <property type="project" value="InterPro"/>
</dbReference>
<evidence type="ECO:0000256" key="3">
    <source>
        <dbReference type="PIRSR" id="PIRSR000077-1"/>
    </source>
</evidence>